<keyword evidence="4" id="KW-0862">Zinc</keyword>
<dbReference type="InterPro" id="IPR027383">
    <property type="entry name" value="Znf_put"/>
</dbReference>
<feature type="compositionally biased region" description="Basic residues" evidence="3">
    <location>
        <begin position="30"/>
        <end position="42"/>
    </location>
</feature>
<feature type="region of interest" description="Disordered" evidence="3">
    <location>
        <begin position="1"/>
        <end position="43"/>
    </location>
</feature>
<dbReference type="HOGENOM" id="CLU_137221_2_0_11"/>
<dbReference type="PATRIC" id="fig|161896.4.peg.904"/>
<keyword evidence="1" id="KW-0805">Transcription regulation</keyword>
<dbReference type="EMBL" id="CP011311">
    <property type="protein sequence ID" value="AKE38893.1"/>
    <property type="molecule type" value="Genomic_DNA"/>
</dbReference>
<dbReference type="RefSeq" id="WP_236684511.1">
    <property type="nucleotide sequence ID" value="NZ_CP011311.1"/>
</dbReference>
<reference evidence="4 5" key="1">
    <citation type="journal article" date="2015" name="Genome Announc.">
        <title>Complete Genome Sequence of Corynebacterium camporealensis DSM 44610, Isolated from the Milk of a Manchega Sheep with Subclinical Mastitis.</title>
        <authorList>
            <person name="Ruckert C."/>
            <person name="Albersmeier A."/>
            <person name="Winkler A."/>
            <person name="Tauch A."/>
        </authorList>
    </citation>
    <scope>NUCLEOTIDE SEQUENCE [LARGE SCALE GENOMIC DNA]</scope>
    <source>
        <strain evidence="4 5">DSM 44610</strain>
    </source>
</reference>
<proteinExistence type="predicted"/>
<sequence length="156" mass="17554">MARSPMGFHMRRAVTPADGAPAGLSDEARKRIRKKAQSKARRHDAIGHLGPEAVVAFVDGELDCKSTHRVRVHLVHCPECRREVHTQRGASEWVRHCDEDADIHIPQDLFHKLTSIATTPQPEPAPADEDAPYTGERDFLDKVEMVFRAIKHNQRG</sequence>
<dbReference type="Gene3D" id="1.10.10.1320">
    <property type="entry name" value="Anti-sigma factor, zinc-finger domain"/>
    <property type="match status" value="1"/>
</dbReference>
<dbReference type="AlphaFoldDB" id="A0A0F6QXX5"/>
<protein>
    <submittedName>
        <fullName evidence="4">Putative zinc-finger</fullName>
    </submittedName>
</protein>
<dbReference type="Proteomes" id="UP000033566">
    <property type="component" value="Chromosome"/>
</dbReference>
<dbReference type="InterPro" id="IPR041916">
    <property type="entry name" value="Anti_sigma_zinc_sf"/>
</dbReference>
<dbReference type="KEGG" id="ccj:UL81_04600"/>
<evidence type="ECO:0000256" key="3">
    <source>
        <dbReference type="SAM" id="MobiDB-lite"/>
    </source>
</evidence>
<organism evidence="4 5">
    <name type="scientific">Corynebacterium camporealensis</name>
    <dbReference type="NCBI Taxonomy" id="161896"/>
    <lineage>
        <taxon>Bacteria</taxon>
        <taxon>Bacillati</taxon>
        <taxon>Actinomycetota</taxon>
        <taxon>Actinomycetes</taxon>
        <taxon>Mycobacteriales</taxon>
        <taxon>Corynebacteriaceae</taxon>
        <taxon>Corynebacterium</taxon>
    </lineage>
</organism>
<accession>A0A0F6QXX5</accession>
<keyword evidence="4" id="KW-0479">Metal-binding</keyword>
<evidence type="ECO:0000313" key="4">
    <source>
        <dbReference type="EMBL" id="AKE38893.1"/>
    </source>
</evidence>
<keyword evidence="4" id="KW-0863">Zinc-finger</keyword>
<evidence type="ECO:0000313" key="5">
    <source>
        <dbReference type="Proteomes" id="UP000033566"/>
    </source>
</evidence>
<keyword evidence="5" id="KW-1185">Reference proteome</keyword>
<evidence type="ECO:0000256" key="2">
    <source>
        <dbReference type="ARBA" id="ARBA00023163"/>
    </source>
</evidence>
<dbReference type="STRING" id="161896.UL81_04600"/>
<dbReference type="GO" id="GO:0008270">
    <property type="term" value="F:zinc ion binding"/>
    <property type="evidence" value="ECO:0007669"/>
    <property type="project" value="UniProtKB-KW"/>
</dbReference>
<gene>
    <name evidence="4" type="ORF">UL81_04600</name>
</gene>
<name>A0A0F6QXX5_9CORY</name>
<dbReference type="Pfam" id="PF13490">
    <property type="entry name" value="zf-HC2"/>
    <property type="match status" value="1"/>
</dbReference>
<evidence type="ECO:0000256" key="1">
    <source>
        <dbReference type="ARBA" id="ARBA00023015"/>
    </source>
</evidence>
<keyword evidence="2" id="KW-0804">Transcription</keyword>